<name>A0ABP7B8T4_9MICO</name>
<protein>
    <submittedName>
        <fullName evidence="2">Stage II sporulation protein M</fullName>
    </submittedName>
</protein>
<evidence type="ECO:0000256" key="1">
    <source>
        <dbReference type="SAM" id="Phobius"/>
    </source>
</evidence>
<keyword evidence="1" id="KW-1133">Transmembrane helix</keyword>
<dbReference type="Proteomes" id="UP001410795">
    <property type="component" value="Unassembled WGS sequence"/>
</dbReference>
<comment type="caution">
    <text evidence="2">The sequence shown here is derived from an EMBL/GenBank/DDBJ whole genome shotgun (WGS) entry which is preliminary data.</text>
</comment>
<feature type="transmembrane region" description="Helical" evidence="1">
    <location>
        <begin position="226"/>
        <end position="248"/>
    </location>
</feature>
<keyword evidence="3" id="KW-1185">Reference proteome</keyword>
<feature type="transmembrane region" description="Helical" evidence="1">
    <location>
        <begin position="171"/>
        <end position="192"/>
    </location>
</feature>
<feature type="transmembrane region" description="Helical" evidence="1">
    <location>
        <begin position="106"/>
        <end position="127"/>
    </location>
</feature>
<dbReference type="EMBL" id="BAAAYV010000005">
    <property type="protein sequence ID" value="GAA3653016.1"/>
    <property type="molecule type" value="Genomic_DNA"/>
</dbReference>
<dbReference type="PANTHER" id="PTHR35337">
    <property type="entry name" value="SLR1478 PROTEIN"/>
    <property type="match status" value="1"/>
</dbReference>
<dbReference type="InterPro" id="IPR002798">
    <property type="entry name" value="SpoIIM-like"/>
</dbReference>
<accession>A0ABP7B8T4</accession>
<keyword evidence="1" id="KW-0812">Transmembrane</keyword>
<gene>
    <name evidence="2" type="ORF">GCM10022202_11100</name>
</gene>
<dbReference type="PANTHER" id="PTHR35337:SF1">
    <property type="entry name" value="SLR1478 PROTEIN"/>
    <property type="match status" value="1"/>
</dbReference>
<feature type="transmembrane region" description="Helical" evidence="1">
    <location>
        <begin position="199"/>
        <end position="220"/>
    </location>
</feature>
<sequence length="337" mass="36154">MRTVNQVDLDALATARRNEWARLDELSKRRGLTGGEVDELVARYQAASADLADIKTSAGRTPHGDHVSTILARARLALTGASDNVLRQLPRFFLHQLPAALYRVRWTTLAIALGFIAVVAVSGAWIAGDPALVATLGSEAQLEQYAEHEFTEYYTENPAAVFAGMVWTNNAWIAVQCVLFGVTGLYPVYILVQNAVGLGVAAAVMTVYGRLDVMILYILPHGLLEMTSIFVAGAAGLHVFWAWVAPGARTRGEALAQEGRALATVAIGLVFALALSGVVEGFVTGQPWPWWLKIGLGALALGVLLFWMLVLGRRAARAGETGDLTEYESGTPRLVAG</sequence>
<evidence type="ECO:0000313" key="3">
    <source>
        <dbReference type="Proteomes" id="UP001410795"/>
    </source>
</evidence>
<feature type="transmembrane region" description="Helical" evidence="1">
    <location>
        <begin position="260"/>
        <end position="278"/>
    </location>
</feature>
<organism evidence="2 3">
    <name type="scientific">Microbacterium marinilacus</name>
    <dbReference type="NCBI Taxonomy" id="415209"/>
    <lineage>
        <taxon>Bacteria</taxon>
        <taxon>Bacillati</taxon>
        <taxon>Actinomycetota</taxon>
        <taxon>Actinomycetes</taxon>
        <taxon>Micrococcales</taxon>
        <taxon>Microbacteriaceae</taxon>
        <taxon>Microbacterium</taxon>
    </lineage>
</organism>
<evidence type="ECO:0000313" key="2">
    <source>
        <dbReference type="EMBL" id="GAA3653016.1"/>
    </source>
</evidence>
<keyword evidence="1" id="KW-0472">Membrane</keyword>
<reference evidence="3" key="1">
    <citation type="journal article" date="2019" name="Int. J. Syst. Evol. Microbiol.">
        <title>The Global Catalogue of Microorganisms (GCM) 10K type strain sequencing project: providing services to taxonomists for standard genome sequencing and annotation.</title>
        <authorList>
            <consortium name="The Broad Institute Genomics Platform"/>
            <consortium name="The Broad Institute Genome Sequencing Center for Infectious Disease"/>
            <person name="Wu L."/>
            <person name="Ma J."/>
        </authorList>
    </citation>
    <scope>NUCLEOTIDE SEQUENCE [LARGE SCALE GENOMIC DNA]</scope>
    <source>
        <strain evidence="3">JCM 16546</strain>
    </source>
</reference>
<dbReference type="Pfam" id="PF01944">
    <property type="entry name" value="SpoIIM"/>
    <property type="match status" value="1"/>
</dbReference>
<feature type="transmembrane region" description="Helical" evidence="1">
    <location>
        <begin position="290"/>
        <end position="311"/>
    </location>
</feature>
<proteinExistence type="predicted"/>